<reference evidence="4" key="1">
    <citation type="journal article" date="2020" name="Genome Biol.">
        <title>Gamete binning: chromosome-level and haplotype-resolved genome assembly enabled by high-throughput single-cell sequencing of gamete genomes.</title>
        <authorList>
            <person name="Campoy J.A."/>
            <person name="Sun H."/>
            <person name="Goel M."/>
            <person name="Jiao W.-B."/>
            <person name="Folz-Donahue K."/>
            <person name="Wang N."/>
            <person name="Rubio M."/>
            <person name="Liu C."/>
            <person name="Kukat C."/>
            <person name="Ruiz D."/>
            <person name="Huettel B."/>
            <person name="Schneeberger K."/>
        </authorList>
    </citation>
    <scope>NUCLEOTIDE SEQUENCE [LARGE SCALE GENOMIC DNA]</scope>
    <source>
        <strain evidence="4">cv. Rojo Pasion</strain>
    </source>
</reference>
<evidence type="ECO:0000313" key="3">
    <source>
        <dbReference type="Proteomes" id="UP000507222"/>
    </source>
</evidence>
<dbReference type="Proteomes" id="UP000507245">
    <property type="component" value="Unassembled WGS sequence"/>
</dbReference>
<evidence type="ECO:0000313" key="2">
    <source>
        <dbReference type="EMBL" id="CAB4318334.1"/>
    </source>
</evidence>
<proteinExistence type="predicted"/>
<organism evidence="2 4">
    <name type="scientific">Prunus armeniaca</name>
    <name type="common">Apricot</name>
    <name type="synonym">Armeniaca vulgaris</name>
    <dbReference type="NCBI Taxonomy" id="36596"/>
    <lineage>
        <taxon>Eukaryota</taxon>
        <taxon>Viridiplantae</taxon>
        <taxon>Streptophyta</taxon>
        <taxon>Embryophyta</taxon>
        <taxon>Tracheophyta</taxon>
        <taxon>Spermatophyta</taxon>
        <taxon>Magnoliopsida</taxon>
        <taxon>eudicotyledons</taxon>
        <taxon>Gunneridae</taxon>
        <taxon>Pentapetalae</taxon>
        <taxon>rosids</taxon>
        <taxon>fabids</taxon>
        <taxon>Rosales</taxon>
        <taxon>Rosaceae</taxon>
        <taxon>Amygdaloideae</taxon>
        <taxon>Amygdaleae</taxon>
        <taxon>Prunus</taxon>
    </lineage>
</organism>
<protein>
    <submittedName>
        <fullName evidence="2">Uncharacterized protein</fullName>
    </submittedName>
</protein>
<reference evidence="2 3" key="2">
    <citation type="submission" date="2020-05" db="EMBL/GenBank/DDBJ databases">
        <authorList>
            <person name="Campoy J."/>
            <person name="Schneeberger K."/>
            <person name="Spophaly S."/>
        </authorList>
    </citation>
    <scope>NUCLEOTIDE SEQUENCE [LARGE SCALE GENOMIC DNA]</scope>
    <source>
        <strain evidence="2">PruArmRojPasFocal</strain>
    </source>
</reference>
<accession>A0A6J5Y4F9</accession>
<evidence type="ECO:0000313" key="4">
    <source>
        <dbReference type="Proteomes" id="UP000507245"/>
    </source>
</evidence>
<dbReference type="AlphaFoldDB" id="A0A6J5Y4F9"/>
<dbReference type="EMBL" id="CAEKKB010000007">
    <property type="protein sequence ID" value="CAB4318334.1"/>
    <property type="molecule type" value="Genomic_DNA"/>
</dbReference>
<evidence type="ECO:0000313" key="1">
    <source>
        <dbReference type="EMBL" id="CAB4287962.1"/>
    </source>
</evidence>
<name>A0A6J5Y4F9_PRUAR</name>
<keyword evidence="4" id="KW-1185">Reference proteome</keyword>
<sequence length="74" mass="8563">MVPYYGWEILTLLPDFQIKNYMARRENFHMRKVLSWRAGGILNENVMFSWVKPDVGKGAFNICTSCKAKEDGSC</sequence>
<dbReference type="EMBL" id="CAEKDK010000007">
    <property type="protein sequence ID" value="CAB4287962.1"/>
    <property type="molecule type" value="Genomic_DNA"/>
</dbReference>
<dbReference type="Proteomes" id="UP000507222">
    <property type="component" value="Unassembled WGS sequence"/>
</dbReference>
<gene>
    <name evidence="1" type="ORF">CURHAP_LOCUS45997</name>
    <name evidence="2" type="ORF">ORAREDHAP_LOCUS45338</name>
</gene>